<sequence>MLRCYNSGGVPDPLNWEIVKFGTPSYVSDVGNRLRGLEPRRDCGFGAGIPSPGH</sequence>
<dbReference type="OrthoDB" id="1193027at2759"/>
<name>A0A0H1BQE5_9EURO</name>
<proteinExistence type="predicted"/>
<evidence type="ECO:0000313" key="1">
    <source>
        <dbReference type="EMBL" id="KLJ13288.1"/>
    </source>
</evidence>
<dbReference type="Proteomes" id="UP000053573">
    <property type="component" value="Unassembled WGS sequence"/>
</dbReference>
<evidence type="ECO:0000313" key="2">
    <source>
        <dbReference type="Proteomes" id="UP000053573"/>
    </source>
</evidence>
<protein>
    <submittedName>
        <fullName evidence="1">Uncharacterized protein</fullName>
    </submittedName>
</protein>
<keyword evidence="2" id="KW-1185">Reference proteome</keyword>
<gene>
    <name evidence="1" type="ORF">EMPG_11767</name>
</gene>
<reference evidence="2" key="1">
    <citation type="journal article" date="2015" name="PLoS Genet.">
        <title>The dynamic genome and transcriptome of the human fungal pathogen Blastomyces and close relative Emmonsia.</title>
        <authorList>
            <person name="Munoz J.F."/>
            <person name="Gauthier G.M."/>
            <person name="Desjardins C.A."/>
            <person name="Gallo J.E."/>
            <person name="Holder J."/>
            <person name="Sullivan T.D."/>
            <person name="Marty A.J."/>
            <person name="Carmen J.C."/>
            <person name="Chen Z."/>
            <person name="Ding L."/>
            <person name="Gujja S."/>
            <person name="Magrini V."/>
            <person name="Misas E."/>
            <person name="Mitreva M."/>
            <person name="Priest M."/>
            <person name="Saif S."/>
            <person name="Whiston E.A."/>
            <person name="Young S."/>
            <person name="Zeng Q."/>
            <person name="Goldman W.E."/>
            <person name="Mardis E.R."/>
            <person name="Taylor J.W."/>
            <person name="McEwen J.G."/>
            <person name="Clay O.K."/>
            <person name="Klein B.S."/>
            <person name="Cuomo C.A."/>
        </authorList>
    </citation>
    <scope>NUCLEOTIDE SEQUENCE [LARGE SCALE GENOMIC DNA]</scope>
    <source>
        <strain evidence="2">UAMH 139</strain>
    </source>
</reference>
<dbReference type="AlphaFoldDB" id="A0A0H1BQE5"/>
<dbReference type="EMBL" id="LDEV01000406">
    <property type="protein sequence ID" value="KLJ13288.1"/>
    <property type="molecule type" value="Genomic_DNA"/>
</dbReference>
<organism evidence="1 2">
    <name type="scientific">Blastomyces silverae</name>
    <dbReference type="NCBI Taxonomy" id="2060906"/>
    <lineage>
        <taxon>Eukaryota</taxon>
        <taxon>Fungi</taxon>
        <taxon>Dikarya</taxon>
        <taxon>Ascomycota</taxon>
        <taxon>Pezizomycotina</taxon>
        <taxon>Eurotiomycetes</taxon>
        <taxon>Eurotiomycetidae</taxon>
        <taxon>Onygenales</taxon>
        <taxon>Ajellomycetaceae</taxon>
        <taxon>Blastomyces</taxon>
    </lineage>
</organism>
<accession>A0A0H1BQE5</accession>
<comment type="caution">
    <text evidence="1">The sequence shown here is derived from an EMBL/GenBank/DDBJ whole genome shotgun (WGS) entry which is preliminary data.</text>
</comment>